<evidence type="ECO:0000313" key="18">
    <source>
        <dbReference type="EMBL" id="KAB1209322.1"/>
    </source>
</evidence>
<keyword evidence="5 15" id="KW-0812">Transmembrane</keyword>
<feature type="domain" description="Protein kinase" evidence="17">
    <location>
        <begin position="302"/>
        <end position="622"/>
    </location>
</feature>
<comment type="caution">
    <text evidence="18">The sequence shown here is derived from an EMBL/GenBank/DDBJ whole genome shotgun (WGS) entry which is preliminary data.</text>
</comment>
<dbReference type="Pfam" id="PF00069">
    <property type="entry name" value="Pkinase"/>
    <property type="match status" value="1"/>
</dbReference>
<dbReference type="SMART" id="SM00220">
    <property type="entry name" value="S_TKc"/>
    <property type="match status" value="1"/>
</dbReference>
<evidence type="ECO:0000256" key="2">
    <source>
        <dbReference type="ARBA" id="ARBA00008684"/>
    </source>
</evidence>
<evidence type="ECO:0000256" key="4">
    <source>
        <dbReference type="ARBA" id="ARBA00022679"/>
    </source>
</evidence>
<gene>
    <name evidence="18" type="ORF">CJ030_MR6G009339</name>
</gene>
<evidence type="ECO:0000256" key="14">
    <source>
        <dbReference type="PROSITE-ProRule" id="PRU10141"/>
    </source>
</evidence>
<evidence type="ECO:0000256" key="1">
    <source>
        <dbReference type="ARBA" id="ARBA00004167"/>
    </source>
</evidence>
<dbReference type="GO" id="GO:0016020">
    <property type="term" value="C:membrane"/>
    <property type="evidence" value="ECO:0007669"/>
    <property type="project" value="UniProtKB-SubCell"/>
</dbReference>
<evidence type="ECO:0000256" key="13">
    <source>
        <dbReference type="ARBA" id="ARBA00023180"/>
    </source>
</evidence>
<keyword evidence="18" id="KW-0675">Receptor</keyword>
<dbReference type="GO" id="GO:0004672">
    <property type="term" value="F:protein kinase activity"/>
    <property type="evidence" value="ECO:0007669"/>
    <property type="project" value="InterPro"/>
</dbReference>
<keyword evidence="7" id="KW-0677">Repeat</keyword>
<dbReference type="PANTHER" id="PTHR48056:SF81">
    <property type="entry name" value="RECEPTOR PROTEIN-TYROSINE KINASE CEPR1"/>
    <property type="match status" value="1"/>
</dbReference>
<dbReference type="GO" id="GO:0005524">
    <property type="term" value="F:ATP binding"/>
    <property type="evidence" value="ECO:0007669"/>
    <property type="project" value="UniProtKB-UniRule"/>
</dbReference>
<keyword evidence="4" id="KW-0808">Transferase</keyword>
<dbReference type="InterPro" id="IPR000719">
    <property type="entry name" value="Prot_kinase_dom"/>
</dbReference>
<keyword evidence="10 14" id="KW-0067">ATP-binding</keyword>
<evidence type="ECO:0000256" key="3">
    <source>
        <dbReference type="ARBA" id="ARBA00022614"/>
    </source>
</evidence>
<evidence type="ECO:0000256" key="12">
    <source>
        <dbReference type="ARBA" id="ARBA00023136"/>
    </source>
</evidence>
<feature type="chain" id="PRO_5025475991" evidence="16">
    <location>
        <begin position="27"/>
        <end position="658"/>
    </location>
</feature>
<dbReference type="PANTHER" id="PTHR48056">
    <property type="entry name" value="LRR RECEPTOR-LIKE SERINE/THREONINE-PROTEIN KINASE-RELATED"/>
    <property type="match status" value="1"/>
</dbReference>
<evidence type="ECO:0000256" key="15">
    <source>
        <dbReference type="SAM" id="Phobius"/>
    </source>
</evidence>
<accession>A0A6A1V8Y5</accession>
<dbReference type="AlphaFoldDB" id="A0A6A1V8Y5"/>
<sequence>MEVKVIGVSVLLWLILVARPLCLISANVEGDALHSLRISLQDPNNVLQSWDPTLVNPCTWFHVTCNNDNSVIRVDLGNAALSGQLVPQLGQLRNLQYLELYSNNISGQIPSDLGNLTSLVSLDLYLNSFTGPIPGTLGRLSKLRFLRLNNNSLTGPIPMSLTNITSLQVLDLSNNRLSGPVPDNGSFSLFTPISFANNQGLCGPVTGHPCPGSPPFSPPPPFVPPPPISTPGGNSATGAIAGGVAAGAALLFAAPAIAFAWWRRRKPQEFFFDVPAEEDPEVHLGQLKRFSLRELQVATDSFSNKNILGRGGFGKVYKGRLADGSLVAVKRLKEERTPGGELQFQTEVEMISMAVHRNLLRLRGFCMTPTERLLVYPYMANGSVASCLRERPPSQPPLDWPTRKRIALGSARGLSYLHDHCDPKIIHRDVKAANILLDEEFEAVVGDFGLAKLMDYKDTHVTTAVRGTIGHIAPEYLSTGKSSEKTDVFGYGIMLLELITGQRAFDLARLANDDDVMLLDWMYYSGAAVFLSYGLRVLFCRECFNVSYDGVISQVKGLLKEKKLEMLVDPDLQKNYIESEVEQLIQVALLCTQGSPMDRPKMSEVVRMLEGDGLAERWDEWQKVEVLRQEVELAPHPNSDWIVDSTENLHAVELSGPR</sequence>
<dbReference type="Pfam" id="PF08263">
    <property type="entry name" value="LRRNT_2"/>
    <property type="match status" value="1"/>
</dbReference>
<dbReference type="FunFam" id="1.10.510.10:FF:001709">
    <property type="entry name" value="Protein NSP-INTERACTING KINASE 1"/>
    <property type="match status" value="1"/>
</dbReference>
<dbReference type="InterPro" id="IPR008271">
    <property type="entry name" value="Ser/Thr_kinase_AS"/>
</dbReference>
<dbReference type="InterPro" id="IPR013210">
    <property type="entry name" value="LRR_N_plant-typ"/>
</dbReference>
<evidence type="ECO:0000256" key="10">
    <source>
        <dbReference type="ARBA" id="ARBA00022840"/>
    </source>
</evidence>
<evidence type="ECO:0000259" key="17">
    <source>
        <dbReference type="PROSITE" id="PS50011"/>
    </source>
</evidence>
<dbReference type="InterPro" id="IPR050647">
    <property type="entry name" value="Plant_LRR-RLKs"/>
</dbReference>
<keyword evidence="8 14" id="KW-0547">Nucleotide-binding</keyword>
<keyword evidence="11 15" id="KW-1133">Transmembrane helix</keyword>
<evidence type="ECO:0000256" key="11">
    <source>
        <dbReference type="ARBA" id="ARBA00022989"/>
    </source>
</evidence>
<reference evidence="18 19" key="1">
    <citation type="journal article" date="2019" name="Plant Biotechnol. J.">
        <title>The red bayberry genome and genetic basis of sex determination.</title>
        <authorList>
            <person name="Jia H.M."/>
            <person name="Jia H.J."/>
            <person name="Cai Q.L."/>
            <person name="Wang Y."/>
            <person name="Zhao H.B."/>
            <person name="Yang W.F."/>
            <person name="Wang G.Y."/>
            <person name="Li Y.H."/>
            <person name="Zhan D.L."/>
            <person name="Shen Y.T."/>
            <person name="Niu Q.F."/>
            <person name="Chang L."/>
            <person name="Qiu J."/>
            <person name="Zhao L."/>
            <person name="Xie H.B."/>
            <person name="Fu W.Y."/>
            <person name="Jin J."/>
            <person name="Li X.W."/>
            <person name="Jiao Y."/>
            <person name="Zhou C.C."/>
            <person name="Tu T."/>
            <person name="Chai C.Y."/>
            <person name="Gao J.L."/>
            <person name="Fan L.J."/>
            <person name="van de Weg E."/>
            <person name="Wang J.Y."/>
            <person name="Gao Z.S."/>
        </authorList>
    </citation>
    <scope>NUCLEOTIDE SEQUENCE [LARGE SCALE GENOMIC DNA]</scope>
    <source>
        <tissue evidence="18">Leaves</tissue>
    </source>
</reference>
<evidence type="ECO:0000256" key="9">
    <source>
        <dbReference type="ARBA" id="ARBA00022777"/>
    </source>
</evidence>
<dbReference type="PROSITE" id="PS50011">
    <property type="entry name" value="PROTEIN_KINASE_DOM"/>
    <property type="match status" value="1"/>
</dbReference>
<keyword evidence="12 15" id="KW-0472">Membrane</keyword>
<dbReference type="Pfam" id="PF23598">
    <property type="entry name" value="LRR_14"/>
    <property type="match status" value="1"/>
</dbReference>
<dbReference type="Proteomes" id="UP000516437">
    <property type="component" value="Chromosome 6"/>
</dbReference>
<dbReference type="InterPro" id="IPR017441">
    <property type="entry name" value="Protein_kinase_ATP_BS"/>
</dbReference>
<comment type="similarity">
    <text evidence="2">Belongs to the protein kinase superfamily. Ser/Thr protein kinase family.</text>
</comment>
<feature type="signal peptide" evidence="16">
    <location>
        <begin position="1"/>
        <end position="26"/>
    </location>
</feature>
<feature type="transmembrane region" description="Helical" evidence="15">
    <location>
        <begin position="239"/>
        <end position="262"/>
    </location>
</feature>
<keyword evidence="19" id="KW-1185">Reference proteome</keyword>
<dbReference type="PROSITE" id="PS00108">
    <property type="entry name" value="PROTEIN_KINASE_ST"/>
    <property type="match status" value="1"/>
</dbReference>
<dbReference type="PROSITE" id="PS00107">
    <property type="entry name" value="PROTEIN_KINASE_ATP"/>
    <property type="match status" value="1"/>
</dbReference>
<dbReference type="OrthoDB" id="4062651at2759"/>
<proteinExistence type="inferred from homology"/>
<keyword evidence="6 16" id="KW-0732">Signal</keyword>
<dbReference type="EMBL" id="RXIC02000024">
    <property type="protein sequence ID" value="KAB1209322.1"/>
    <property type="molecule type" value="Genomic_DNA"/>
</dbReference>
<dbReference type="Gene3D" id="1.10.510.10">
    <property type="entry name" value="Transferase(Phosphotransferase) domain 1"/>
    <property type="match status" value="1"/>
</dbReference>
<dbReference type="SUPFAM" id="SSF52058">
    <property type="entry name" value="L domain-like"/>
    <property type="match status" value="1"/>
</dbReference>
<dbReference type="SUPFAM" id="SSF56112">
    <property type="entry name" value="Protein kinase-like (PK-like)"/>
    <property type="match status" value="1"/>
</dbReference>
<evidence type="ECO:0000313" key="19">
    <source>
        <dbReference type="Proteomes" id="UP000516437"/>
    </source>
</evidence>
<protein>
    <submittedName>
        <fullName evidence="18">Somatic embryogenesis receptor kinase 1</fullName>
    </submittedName>
</protein>
<keyword evidence="3" id="KW-0433">Leucine-rich repeat</keyword>
<keyword evidence="13" id="KW-0325">Glycoprotein</keyword>
<evidence type="ECO:0000256" key="5">
    <source>
        <dbReference type="ARBA" id="ARBA00022692"/>
    </source>
</evidence>
<dbReference type="InterPro" id="IPR011009">
    <property type="entry name" value="Kinase-like_dom_sf"/>
</dbReference>
<evidence type="ECO:0000256" key="8">
    <source>
        <dbReference type="ARBA" id="ARBA00022741"/>
    </source>
</evidence>
<feature type="binding site" evidence="14">
    <location>
        <position position="330"/>
    </location>
    <ligand>
        <name>ATP</name>
        <dbReference type="ChEBI" id="CHEBI:30616"/>
    </ligand>
</feature>
<evidence type="ECO:0000256" key="7">
    <source>
        <dbReference type="ARBA" id="ARBA00022737"/>
    </source>
</evidence>
<name>A0A6A1V8Y5_9ROSI</name>
<dbReference type="FunFam" id="3.30.200.20:FF:000015">
    <property type="entry name" value="Somatic embryogenesis receptor kinase 1"/>
    <property type="match status" value="1"/>
</dbReference>
<organism evidence="18 19">
    <name type="scientific">Morella rubra</name>
    <name type="common">Chinese bayberry</name>
    <dbReference type="NCBI Taxonomy" id="262757"/>
    <lineage>
        <taxon>Eukaryota</taxon>
        <taxon>Viridiplantae</taxon>
        <taxon>Streptophyta</taxon>
        <taxon>Embryophyta</taxon>
        <taxon>Tracheophyta</taxon>
        <taxon>Spermatophyta</taxon>
        <taxon>Magnoliopsida</taxon>
        <taxon>eudicotyledons</taxon>
        <taxon>Gunneridae</taxon>
        <taxon>Pentapetalae</taxon>
        <taxon>rosids</taxon>
        <taxon>fabids</taxon>
        <taxon>Fagales</taxon>
        <taxon>Myricaceae</taxon>
        <taxon>Morella</taxon>
    </lineage>
</organism>
<dbReference type="InterPro" id="IPR032675">
    <property type="entry name" value="LRR_dom_sf"/>
</dbReference>
<evidence type="ECO:0000256" key="16">
    <source>
        <dbReference type="SAM" id="SignalP"/>
    </source>
</evidence>
<dbReference type="Gene3D" id="3.30.200.20">
    <property type="entry name" value="Phosphorylase Kinase, domain 1"/>
    <property type="match status" value="1"/>
</dbReference>
<dbReference type="FunFam" id="3.80.10.10:FF:000024">
    <property type="entry name" value="Somatic embryogenesis receptor kinase 1"/>
    <property type="match status" value="1"/>
</dbReference>
<evidence type="ECO:0000256" key="6">
    <source>
        <dbReference type="ARBA" id="ARBA00022729"/>
    </source>
</evidence>
<keyword evidence="9 18" id="KW-0418">Kinase</keyword>
<comment type="subcellular location">
    <subcellularLocation>
        <location evidence="1">Membrane</location>
        <topology evidence="1">Single-pass membrane protein</topology>
    </subcellularLocation>
</comment>
<dbReference type="Gene3D" id="3.80.10.10">
    <property type="entry name" value="Ribonuclease Inhibitor"/>
    <property type="match status" value="1"/>
</dbReference>
<dbReference type="InterPro" id="IPR055414">
    <property type="entry name" value="LRR_R13L4/SHOC2-like"/>
</dbReference>